<keyword evidence="5" id="KW-1185">Reference proteome</keyword>
<feature type="compositionally biased region" description="Basic and acidic residues" evidence="2">
    <location>
        <begin position="1"/>
        <end position="10"/>
    </location>
</feature>
<evidence type="ECO:0000259" key="3">
    <source>
        <dbReference type="Pfam" id="PF12146"/>
    </source>
</evidence>
<feature type="region of interest" description="Disordered" evidence="2">
    <location>
        <begin position="195"/>
        <end position="220"/>
    </location>
</feature>
<feature type="domain" description="Serine aminopeptidase S33" evidence="3">
    <location>
        <begin position="229"/>
        <end position="376"/>
    </location>
</feature>
<dbReference type="InterPro" id="IPR022742">
    <property type="entry name" value="Hydrolase_4"/>
</dbReference>
<comment type="similarity">
    <text evidence="1">Belongs to the AB hydrolase superfamily. AB hydrolase 4 family.</text>
</comment>
<dbReference type="GO" id="GO:0034338">
    <property type="term" value="F:short-chain carboxylesterase activity"/>
    <property type="evidence" value="ECO:0007669"/>
    <property type="project" value="TreeGrafter"/>
</dbReference>
<reference evidence="4 5" key="1">
    <citation type="submission" date="2019-01" db="EMBL/GenBank/DDBJ databases">
        <authorList>
            <person name="Ferrante I. M."/>
        </authorList>
    </citation>
    <scope>NUCLEOTIDE SEQUENCE [LARGE SCALE GENOMIC DNA]</scope>
    <source>
        <strain evidence="4 5">B856</strain>
    </source>
</reference>
<evidence type="ECO:0000313" key="5">
    <source>
        <dbReference type="Proteomes" id="UP000291116"/>
    </source>
</evidence>
<protein>
    <recommendedName>
        <fullName evidence="3">Serine aminopeptidase S33 domain-containing protein</fullName>
    </recommendedName>
</protein>
<dbReference type="EMBL" id="CAACVS010000089">
    <property type="protein sequence ID" value="VEU36426.1"/>
    <property type="molecule type" value="Genomic_DNA"/>
</dbReference>
<dbReference type="InterPro" id="IPR029058">
    <property type="entry name" value="AB_hydrolase_fold"/>
</dbReference>
<evidence type="ECO:0000256" key="2">
    <source>
        <dbReference type="SAM" id="MobiDB-lite"/>
    </source>
</evidence>
<dbReference type="Gene3D" id="3.40.50.1820">
    <property type="entry name" value="alpha/beta hydrolase"/>
    <property type="match status" value="1"/>
</dbReference>
<dbReference type="Pfam" id="PF12146">
    <property type="entry name" value="Hydrolase_4"/>
    <property type="match status" value="1"/>
</dbReference>
<dbReference type="GO" id="GO:0047372">
    <property type="term" value="F:monoacylglycerol lipase activity"/>
    <property type="evidence" value="ECO:0007669"/>
    <property type="project" value="TreeGrafter"/>
</dbReference>
<feature type="region of interest" description="Disordered" evidence="2">
    <location>
        <begin position="440"/>
        <end position="484"/>
    </location>
</feature>
<proteinExistence type="inferred from homology"/>
<feature type="compositionally biased region" description="Basic and acidic residues" evidence="2">
    <location>
        <begin position="195"/>
        <end position="208"/>
    </location>
</feature>
<feature type="region of interest" description="Disordered" evidence="2">
    <location>
        <begin position="664"/>
        <end position="683"/>
    </location>
</feature>
<dbReference type="InterPro" id="IPR050960">
    <property type="entry name" value="AB_hydrolase_4_sf"/>
</dbReference>
<evidence type="ECO:0000313" key="4">
    <source>
        <dbReference type="EMBL" id="VEU36426.1"/>
    </source>
</evidence>
<feature type="region of interest" description="Disordered" evidence="2">
    <location>
        <begin position="717"/>
        <end position="737"/>
    </location>
</feature>
<dbReference type="AlphaFoldDB" id="A0A448Z2Y1"/>
<feature type="region of interest" description="Disordered" evidence="2">
    <location>
        <begin position="607"/>
        <end position="656"/>
    </location>
</feature>
<dbReference type="OrthoDB" id="247542at2759"/>
<evidence type="ECO:0000256" key="1">
    <source>
        <dbReference type="ARBA" id="ARBA00010884"/>
    </source>
</evidence>
<organism evidence="4 5">
    <name type="scientific">Pseudo-nitzschia multistriata</name>
    <dbReference type="NCBI Taxonomy" id="183589"/>
    <lineage>
        <taxon>Eukaryota</taxon>
        <taxon>Sar</taxon>
        <taxon>Stramenopiles</taxon>
        <taxon>Ochrophyta</taxon>
        <taxon>Bacillariophyta</taxon>
        <taxon>Bacillariophyceae</taxon>
        <taxon>Bacillariophycidae</taxon>
        <taxon>Bacillariales</taxon>
        <taxon>Bacillariaceae</taxon>
        <taxon>Pseudo-nitzschia</taxon>
    </lineage>
</organism>
<dbReference type="Proteomes" id="UP000291116">
    <property type="component" value="Unassembled WGS sequence"/>
</dbReference>
<feature type="region of interest" description="Disordered" evidence="2">
    <location>
        <begin position="1"/>
        <end position="61"/>
    </location>
</feature>
<accession>A0A448Z2Y1</accession>
<dbReference type="SUPFAM" id="SSF53474">
    <property type="entry name" value="alpha/beta-Hydrolases"/>
    <property type="match status" value="1"/>
</dbReference>
<name>A0A448Z2Y1_9STRA</name>
<dbReference type="PANTHER" id="PTHR10794">
    <property type="entry name" value="ABHYDROLASE DOMAIN-CONTAINING PROTEIN"/>
    <property type="match status" value="1"/>
</dbReference>
<gene>
    <name evidence="4" type="ORF">PSNMU_V1.4_AUG-EV-PASAV3_0031820</name>
</gene>
<sequence>MPPNNRKEKIFAFCDADDDEIGESNDGQESGKNNGEEETSNTKEMGTDCSSTEDFDSDGGSEILMDAEEDEDKPKKQSHRCAFAVAAALAVAYACEKRRQLRITKSPFLAGQIPPNSLVRSACNKLMDTDEGVFKGPIVPTVWAGTRGGLSTSAAFLAKGPSPNVPSVLRFQEIITSSYDGAEICLVWEVPNNNDDDKTEGQRRREEILGSSLSNRKAETSNTKIQNPTVLILHGINNSSGYGYVRSLQRTMTDRGWNAAAVDFRGCGLAQRLSTPRSYTAAYTGDLRSLVNQISARMMGGAECNVTAATASAPLFLVGNSLGANLLTKYLGEEGLAGTLPRSVAAGVTLGNPFVLRANRMMFPHSVLIGAARKANYFRHRTALRMAATNDDAGCPASTRNDFRTVTRSLIYDPRIISLASLDRAAAPYMVRNSAHPPYETRIGYGHRGDRTTPRYSAPTKTSKTDSSRSSNETSKPVIEPQTPEDFYWRDSSSFQQGRHVSVPLLHVQARDDPLCFANARRLMGHALQNPNVVYIETECGGHLGWWSEESGVPNAGWLGAPWAHKAAADFFEAVMDAGAEERFAESDKTVVASPIDDAHNLFSRSCSSRSGVLGGEAVPQEDDKTRTGSSSSADSMRCRSGASSSDDNGDGSRRARHTLGLRRPANSQQQQHHHHTEEQPPIAYIAVVKKKFRMLSLRQDFSPTFSEEERARRLETNRTLERQQSIESSLRLRSRL</sequence>
<dbReference type="PANTHER" id="PTHR10794:SF63">
    <property type="entry name" value="ALPHA_BETA HYDROLASE 1, ISOFORM A"/>
    <property type="match status" value="1"/>
</dbReference>
<feature type="compositionally biased region" description="Acidic residues" evidence="2">
    <location>
        <begin position="51"/>
        <end position="61"/>
    </location>
</feature>
<feature type="compositionally biased region" description="Polar residues" evidence="2">
    <location>
        <begin position="211"/>
        <end position="220"/>
    </location>
</feature>
<feature type="compositionally biased region" description="Low complexity" evidence="2">
    <location>
        <begin position="630"/>
        <end position="647"/>
    </location>
</feature>